<gene>
    <name evidence="6" type="ORF">JDV76_01440</name>
</gene>
<dbReference type="InterPro" id="IPR013783">
    <property type="entry name" value="Ig-like_fold"/>
</dbReference>
<feature type="domain" description="SpaA-like prealbumin fold" evidence="5">
    <location>
        <begin position="369"/>
        <end position="461"/>
    </location>
</feature>
<keyword evidence="3" id="KW-0732">Signal</keyword>
<dbReference type="Proteomes" id="UP000625574">
    <property type="component" value="Unassembled WGS sequence"/>
</dbReference>
<organism evidence="6 7">
    <name type="scientific">Corynebacterium marambiense</name>
    <dbReference type="NCBI Taxonomy" id="2765364"/>
    <lineage>
        <taxon>Bacteria</taxon>
        <taxon>Bacillati</taxon>
        <taxon>Actinomycetota</taxon>
        <taxon>Actinomycetes</taxon>
        <taxon>Mycobacteriales</taxon>
        <taxon>Corynebacteriaceae</taxon>
        <taxon>Corynebacterium</taxon>
    </lineage>
</organism>
<keyword evidence="2" id="KW-0812">Transmembrane</keyword>
<feature type="signal peptide" evidence="3">
    <location>
        <begin position="1"/>
        <end position="39"/>
    </location>
</feature>
<dbReference type="NCBIfam" id="NF033902">
    <property type="entry name" value="iso_D2_wall_anc"/>
    <property type="match status" value="1"/>
</dbReference>
<accession>A0ABS0VS94</accession>
<sequence length="518" mass="54299">MQNNKRALRAATQAIVVAMAVTTASIGAPAALAVRTAQAQIDATHDVSLTIKKRVNAYTKNDPTGKEDTNVGGTPLAGVTFELRKIRADINTAAGFKAAAALTPESADTTGSTPITKTTGSDGTVVFSNTDLSGVGAYVVTETDAPEGVVKTDPFIVFLPMTDPANLNSWNYDVVAYPKNTRTTVTKEIVDGQDANAGDIIKYKITTARPPFDKNRSYLSYFAFEDQLPDELKLTNTDANKVVVKIGTTTLTESDDYVVKSPVSSTAGKSQDVAVEFTNAGLIKLRDAGDDDEVSVLLPATVQKIGTFDGKTANEGTVSYKVKPISDPSNPGGDSDDPANPTNPGSIVPNKPTDPAGGTSPKVPARWANIKINKVSEDATKLAGAEFKLYRCTDASTFMSTALTVGGQSSWTTEGSEGSILIESVRVPESGSYKYCLEEVKAPEGHELLVEPIVVEVTDTTVDSGTEQKTIEKSITNLKSTSSKLPATGGAGVGLLMALGASILGLGAFAAKRSSRKS</sequence>
<evidence type="ECO:0000256" key="3">
    <source>
        <dbReference type="SAM" id="SignalP"/>
    </source>
</evidence>
<dbReference type="Gene3D" id="2.60.40.740">
    <property type="match status" value="1"/>
</dbReference>
<reference evidence="6 7" key="1">
    <citation type="submission" date="2020-12" db="EMBL/GenBank/DDBJ databases">
        <title>Genome public.</title>
        <authorList>
            <person name="Sun Q."/>
        </authorList>
    </citation>
    <scope>NUCLEOTIDE SEQUENCE [LARGE SCALE GENOMIC DNA]</scope>
    <source>
        <strain evidence="6 7">CCM 8864</strain>
    </source>
</reference>
<evidence type="ECO:0000259" key="5">
    <source>
        <dbReference type="Pfam" id="PF17802"/>
    </source>
</evidence>
<feature type="transmembrane region" description="Helical" evidence="2">
    <location>
        <begin position="489"/>
        <end position="511"/>
    </location>
</feature>
<dbReference type="RefSeq" id="WP_198735083.1">
    <property type="nucleotide sequence ID" value="NZ_JAEIOT010000004.1"/>
</dbReference>
<dbReference type="InterPro" id="IPR032364">
    <property type="entry name" value="GramPos_pilinD1_N"/>
</dbReference>
<evidence type="ECO:0000313" key="6">
    <source>
        <dbReference type="EMBL" id="MBI8999647.1"/>
    </source>
</evidence>
<feature type="domain" description="Gram-positive pilin subunit D1 N-terminal" evidence="4">
    <location>
        <begin position="46"/>
        <end position="181"/>
    </location>
</feature>
<evidence type="ECO:0000256" key="1">
    <source>
        <dbReference type="SAM" id="MobiDB-lite"/>
    </source>
</evidence>
<evidence type="ECO:0000256" key="2">
    <source>
        <dbReference type="SAM" id="Phobius"/>
    </source>
</evidence>
<evidence type="ECO:0000313" key="7">
    <source>
        <dbReference type="Proteomes" id="UP000625574"/>
    </source>
</evidence>
<dbReference type="InterPro" id="IPR041033">
    <property type="entry name" value="SpaA_PFL_dom_1"/>
</dbReference>
<dbReference type="NCBIfam" id="TIGR01167">
    <property type="entry name" value="LPXTG_anchor"/>
    <property type="match status" value="1"/>
</dbReference>
<feature type="region of interest" description="Disordered" evidence="1">
    <location>
        <begin position="319"/>
        <end position="364"/>
    </location>
</feature>
<dbReference type="Gene3D" id="2.60.40.10">
    <property type="entry name" value="Immunoglobulins"/>
    <property type="match status" value="2"/>
</dbReference>
<comment type="caution">
    <text evidence="6">The sequence shown here is derived from an EMBL/GenBank/DDBJ whole genome shotgun (WGS) entry which is preliminary data.</text>
</comment>
<dbReference type="Pfam" id="PF17802">
    <property type="entry name" value="SpaA"/>
    <property type="match status" value="1"/>
</dbReference>
<keyword evidence="7" id="KW-1185">Reference proteome</keyword>
<keyword evidence="2" id="KW-0472">Membrane</keyword>
<proteinExistence type="predicted"/>
<feature type="chain" id="PRO_5047407022" evidence="3">
    <location>
        <begin position="40"/>
        <end position="518"/>
    </location>
</feature>
<dbReference type="InterPro" id="IPR048052">
    <property type="entry name" value="FM1-like"/>
</dbReference>
<protein>
    <submittedName>
        <fullName evidence="6">SpaH/EbpB family LPXTG-anchored major pilin</fullName>
    </submittedName>
</protein>
<evidence type="ECO:0000259" key="4">
    <source>
        <dbReference type="Pfam" id="PF16555"/>
    </source>
</evidence>
<dbReference type="Pfam" id="PF16555">
    <property type="entry name" value="GramPos_pilinD1"/>
    <property type="match status" value="1"/>
</dbReference>
<name>A0ABS0VS94_9CORY</name>
<dbReference type="EMBL" id="JAEIOT010000004">
    <property type="protein sequence ID" value="MBI8999647.1"/>
    <property type="molecule type" value="Genomic_DNA"/>
</dbReference>
<keyword evidence="2" id="KW-1133">Transmembrane helix</keyword>